<sequence length="113" mass="12540">MPTTKKELDASANAEAQEAEATGHYVTAELCGKEVEVVPAGAWRQSAMRMLREGDFDAFFGAVMSPDSYELYLDLDPTNDEINDFMEMIGDRSGETLGKSSGRRPSSRNTRRR</sequence>
<dbReference type="Proteomes" id="UP000253507">
    <property type="component" value="Unassembled WGS sequence"/>
</dbReference>
<gene>
    <name evidence="2" type="ORF">DQ392_08520</name>
</gene>
<feature type="region of interest" description="Disordered" evidence="1">
    <location>
        <begin position="90"/>
        <end position="113"/>
    </location>
</feature>
<accession>A0A367EVT3</accession>
<keyword evidence="3" id="KW-1185">Reference proteome</keyword>
<feature type="region of interest" description="Disordered" evidence="1">
    <location>
        <begin position="1"/>
        <end position="22"/>
    </location>
</feature>
<feature type="compositionally biased region" description="Low complexity" evidence="1">
    <location>
        <begin position="10"/>
        <end position="20"/>
    </location>
</feature>
<dbReference type="OrthoDB" id="4256099at2"/>
<dbReference type="EMBL" id="QOIM01000026">
    <property type="protein sequence ID" value="RCG21742.1"/>
    <property type="molecule type" value="Genomic_DNA"/>
</dbReference>
<dbReference type="AlphaFoldDB" id="A0A367EVT3"/>
<name>A0A367EVT3_9ACTN</name>
<feature type="compositionally biased region" description="Basic residues" evidence="1">
    <location>
        <begin position="101"/>
        <end position="113"/>
    </location>
</feature>
<evidence type="ECO:0000313" key="2">
    <source>
        <dbReference type="EMBL" id="RCG21742.1"/>
    </source>
</evidence>
<dbReference type="RefSeq" id="WP_114014911.1">
    <property type="nucleotide sequence ID" value="NZ_QOIM01000026.1"/>
</dbReference>
<organism evidence="2 3">
    <name type="scientific">Streptomyces reniochalinae</name>
    <dbReference type="NCBI Taxonomy" id="2250578"/>
    <lineage>
        <taxon>Bacteria</taxon>
        <taxon>Bacillati</taxon>
        <taxon>Actinomycetota</taxon>
        <taxon>Actinomycetes</taxon>
        <taxon>Kitasatosporales</taxon>
        <taxon>Streptomycetaceae</taxon>
        <taxon>Streptomyces</taxon>
    </lineage>
</organism>
<evidence type="ECO:0000256" key="1">
    <source>
        <dbReference type="SAM" id="MobiDB-lite"/>
    </source>
</evidence>
<protein>
    <submittedName>
        <fullName evidence="2">Uncharacterized protein</fullName>
    </submittedName>
</protein>
<evidence type="ECO:0000313" key="3">
    <source>
        <dbReference type="Proteomes" id="UP000253507"/>
    </source>
</evidence>
<proteinExistence type="predicted"/>
<comment type="caution">
    <text evidence="2">The sequence shown here is derived from an EMBL/GenBank/DDBJ whole genome shotgun (WGS) entry which is preliminary data.</text>
</comment>
<reference evidence="2 3" key="1">
    <citation type="submission" date="2018-06" db="EMBL/GenBank/DDBJ databases">
        <title>Streptomyces reniochalinae sp. nov. and Streptomyces diacarnus sp. nov. from marine sponges.</title>
        <authorList>
            <person name="Li L."/>
        </authorList>
    </citation>
    <scope>NUCLEOTIDE SEQUENCE [LARGE SCALE GENOMIC DNA]</scope>
    <source>
        <strain evidence="2 3">LHW50302</strain>
    </source>
</reference>